<organism evidence="8 9">
    <name type="scientific">Enterococcus casseliflavus</name>
    <name type="common">Enterococcus flavescens</name>
    <dbReference type="NCBI Taxonomy" id="37734"/>
    <lineage>
        <taxon>Bacteria</taxon>
        <taxon>Bacillati</taxon>
        <taxon>Bacillota</taxon>
        <taxon>Bacilli</taxon>
        <taxon>Lactobacillales</taxon>
        <taxon>Enterococcaceae</taxon>
        <taxon>Enterococcus</taxon>
    </lineage>
</organism>
<gene>
    <name evidence="8" type="primary">pfkB</name>
    <name evidence="8" type="ORF">DW084_12830</name>
</gene>
<dbReference type="Pfam" id="PF00294">
    <property type="entry name" value="PfkB"/>
    <property type="match status" value="1"/>
</dbReference>
<dbReference type="NCBIfam" id="TIGR03168">
    <property type="entry name" value="1-PFK"/>
    <property type="match status" value="1"/>
</dbReference>
<dbReference type="CDD" id="cd01164">
    <property type="entry name" value="FruK_PfkB_like"/>
    <property type="match status" value="1"/>
</dbReference>
<dbReference type="EMBL" id="QRMZ01000017">
    <property type="protein sequence ID" value="RHK05627.1"/>
    <property type="molecule type" value="Genomic_DNA"/>
</dbReference>
<comment type="similarity">
    <text evidence="7">Belongs to the carbohydrate kinase PfkB family. LacC subfamily.</text>
</comment>
<evidence type="ECO:0000313" key="8">
    <source>
        <dbReference type="EMBL" id="RHK05627.1"/>
    </source>
</evidence>
<dbReference type="SUPFAM" id="SSF53613">
    <property type="entry name" value="Ribokinase-like"/>
    <property type="match status" value="1"/>
</dbReference>
<dbReference type="EC" id="2.7.1.144" evidence="7"/>
<keyword evidence="5 8" id="KW-0418">Kinase</keyword>
<comment type="similarity">
    <text evidence="1">Belongs to the carbohydrate kinase pfkB family.</text>
</comment>
<evidence type="ECO:0000256" key="7">
    <source>
        <dbReference type="PIRNR" id="PIRNR000535"/>
    </source>
</evidence>
<evidence type="ECO:0000256" key="1">
    <source>
        <dbReference type="ARBA" id="ARBA00005380"/>
    </source>
</evidence>
<dbReference type="NCBIfam" id="TIGR03828">
    <property type="entry name" value="pfkB"/>
    <property type="match status" value="1"/>
</dbReference>
<comment type="caution">
    <text evidence="8">The sequence shown here is derived from an EMBL/GenBank/DDBJ whole genome shotgun (WGS) entry which is preliminary data.</text>
</comment>
<protein>
    <recommendedName>
        <fullName evidence="7">Tagatose-6-phosphate kinase</fullName>
        <ecNumber evidence="7">2.7.1.144</ecNumber>
    </recommendedName>
</protein>
<dbReference type="InterPro" id="IPR029056">
    <property type="entry name" value="Ribokinase-like"/>
</dbReference>
<dbReference type="GO" id="GO:2001059">
    <property type="term" value="P:D-tagatose 6-phosphate catabolic process"/>
    <property type="evidence" value="ECO:0007669"/>
    <property type="project" value="UniProtKB-UniPathway"/>
</dbReference>
<dbReference type="AlphaFoldDB" id="A0A415EQJ4"/>
<dbReference type="GO" id="GO:0009024">
    <property type="term" value="F:tagatose-6-phosphate kinase activity"/>
    <property type="evidence" value="ECO:0007669"/>
    <property type="project" value="UniProtKB-EC"/>
</dbReference>
<evidence type="ECO:0000313" key="9">
    <source>
        <dbReference type="Proteomes" id="UP000286288"/>
    </source>
</evidence>
<proteinExistence type="inferred from homology"/>
<evidence type="ECO:0000256" key="4">
    <source>
        <dbReference type="ARBA" id="ARBA00022741"/>
    </source>
</evidence>
<dbReference type="PIRSF" id="PIRSF000535">
    <property type="entry name" value="1PFK/6PFK/LacC"/>
    <property type="match status" value="1"/>
</dbReference>
<comment type="pathway">
    <text evidence="7">Carbohydrate metabolism; D-tagatose 6-phosphate degradation; D-glyceraldehyde 3-phosphate and glycerone phosphate from D-tagatose 6-phosphate: step 1/2.</text>
</comment>
<dbReference type="PANTHER" id="PTHR46566:SF1">
    <property type="entry name" value="1-PHOSPHOFRUCTOKINASE"/>
    <property type="match status" value="1"/>
</dbReference>
<dbReference type="Proteomes" id="UP000286288">
    <property type="component" value="Unassembled WGS sequence"/>
</dbReference>
<dbReference type="GO" id="GO:0005524">
    <property type="term" value="F:ATP binding"/>
    <property type="evidence" value="ECO:0007669"/>
    <property type="project" value="UniProtKB-KW"/>
</dbReference>
<evidence type="ECO:0000256" key="6">
    <source>
        <dbReference type="ARBA" id="ARBA00022840"/>
    </source>
</evidence>
<keyword evidence="2 7" id="KW-0808">Transferase</keyword>
<dbReference type="Gene3D" id="3.40.1190.20">
    <property type="match status" value="1"/>
</dbReference>
<evidence type="ECO:0000256" key="2">
    <source>
        <dbReference type="ARBA" id="ARBA00022679"/>
    </source>
</evidence>
<sequence length="312" mass="34257">MGTIYTCTMNLAIDLFIETEQLLPQVVNRTLDDEIQANGKGVNVSLILKMLGIPSTALGFSGGFTGKYIEDFLSEKHIKTDFVAVNGMTRINVFTQVNEENKEYKLVNQGPAISPENVERLLAKIKTLVPGDFLCVSGSLPKGVQPTVLIEISKICQEREVKLIIDSSYKEVRECLQYRPYLIKPNEDELATLFDVATIAPEDYQKYGQMLIAEGAQNVLLSLGSEGGIFFNEATCLIANAPKGKVVNTACAGDSLLGTFIAGMVRKEEVSHTLKRSIAAGSSTAFKKGLTDFLDIPELEAQIHVHRKEVHK</sequence>
<keyword evidence="3 7" id="KW-0423">Lactose metabolism</keyword>
<keyword evidence="6 7" id="KW-0067">ATP-binding</keyword>
<dbReference type="PANTHER" id="PTHR46566">
    <property type="entry name" value="1-PHOSPHOFRUCTOKINASE-RELATED"/>
    <property type="match status" value="1"/>
</dbReference>
<reference evidence="8 9" key="1">
    <citation type="submission" date="2018-08" db="EMBL/GenBank/DDBJ databases">
        <title>A genome reference for cultivated species of the human gut microbiota.</title>
        <authorList>
            <person name="Zou Y."/>
            <person name="Xue W."/>
            <person name="Luo G."/>
        </authorList>
    </citation>
    <scope>NUCLEOTIDE SEQUENCE [LARGE SCALE GENOMIC DNA]</scope>
    <source>
        <strain evidence="8 9">AF48-16</strain>
    </source>
</reference>
<dbReference type="FunFam" id="3.40.1190.20:FF:000001">
    <property type="entry name" value="Phosphofructokinase"/>
    <property type="match status" value="1"/>
</dbReference>
<dbReference type="GO" id="GO:0008662">
    <property type="term" value="F:1-phosphofructokinase activity"/>
    <property type="evidence" value="ECO:0007669"/>
    <property type="project" value="InterPro"/>
</dbReference>
<dbReference type="RefSeq" id="WP_074934121.1">
    <property type="nucleotide sequence ID" value="NZ_FOMP01000005.1"/>
</dbReference>
<keyword evidence="4 7" id="KW-0547">Nucleotide-binding</keyword>
<dbReference type="GO" id="GO:0005829">
    <property type="term" value="C:cytosol"/>
    <property type="evidence" value="ECO:0007669"/>
    <property type="project" value="TreeGrafter"/>
</dbReference>
<dbReference type="InterPro" id="IPR017583">
    <property type="entry name" value="Tagatose/fructose_Pkinase"/>
</dbReference>
<name>A0A415EQJ4_ENTCA</name>
<dbReference type="GO" id="GO:0044281">
    <property type="term" value="P:small molecule metabolic process"/>
    <property type="evidence" value="ECO:0007669"/>
    <property type="project" value="UniProtKB-ARBA"/>
</dbReference>
<dbReference type="UniPathway" id="UPA00704">
    <property type="reaction ID" value="UER00715"/>
</dbReference>
<evidence type="ECO:0000256" key="5">
    <source>
        <dbReference type="ARBA" id="ARBA00022777"/>
    </source>
</evidence>
<dbReference type="GO" id="GO:0005988">
    <property type="term" value="P:lactose metabolic process"/>
    <property type="evidence" value="ECO:0007669"/>
    <property type="project" value="UniProtKB-KW"/>
</dbReference>
<evidence type="ECO:0000256" key="3">
    <source>
        <dbReference type="ARBA" id="ARBA00022736"/>
    </source>
</evidence>
<dbReference type="InterPro" id="IPR022463">
    <property type="entry name" value="1-PFruKinase"/>
</dbReference>
<accession>A0A415EQJ4</accession>
<comment type="catalytic activity">
    <reaction evidence="7">
        <text>D-tagatofuranose 6-phosphate + ATP = D-tagatofuranose 1,6-bisphosphate + ADP + H(+)</text>
        <dbReference type="Rhea" id="RHEA:12420"/>
        <dbReference type="ChEBI" id="CHEBI:15378"/>
        <dbReference type="ChEBI" id="CHEBI:30616"/>
        <dbReference type="ChEBI" id="CHEBI:58694"/>
        <dbReference type="ChEBI" id="CHEBI:58695"/>
        <dbReference type="ChEBI" id="CHEBI:456216"/>
        <dbReference type="EC" id="2.7.1.144"/>
    </reaction>
</comment>
<dbReference type="GO" id="GO:0016052">
    <property type="term" value="P:carbohydrate catabolic process"/>
    <property type="evidence" value="ECO:0007669"/>
    <property type="project" value="UniProtKB-ARBA"/>
</dbReference>
<dbReference type="InterPro" id="IPR011611">
    <property type="entry name" value="PfkB_dom"/>
</dbReference>